<dbReference type="InterPro" id="IPR016047">
    <property type="entry name" value="M23ase_b-sheet_dom"/>
</dbReference>
<protein>
    <submittedName>
        <fullName evidence="2">Peptidoglycan DD-metalloendopeptidase family protein</fullName>
    </submittedName>
</protein>
<sequence>MLKRRLASAAMLLTVVAGGLVATSAPASAAPNYQLPFPCGQKWRLNTWDSTHAPALDMVREPQSQTEGSPVVAPASGTVNQSYYHSNAGNMIQINHGGGHFTTYIHLQSRAVSVGDRVTQGQVIGRVGHTGPTSNGTPHLHYEQGYDANGDGSASWGFEGAERVKAVFGGKAYGPAPGGEWRNVESRNGCETKVGNSVTGDSYADLLAVDAGGTMKLYSNNIVRDNGQPYTGSDPREVGHGWSTSTRIIPADVTGDGYTDLLAVDANGTMKLYSNNIVRDNGQPYTGSDPREVGHGWSTSTRIIPADVTGD</sequence>
<dbReference type="PANTHER" id="PTHR21666">
    <property type="entry name" value="PEPTIDASE-RELATED"/>
    <property type="match status" value="1"/>
</dbReference>
<accession>A0A5C4VH14</accession>
<dbReference type="Gene3D" id="2.70.70.10">
    <property type="entry name" value="Glucose Permease (Domain IIA)"/>
    <property type="match status" value="1"/>
</dbReference>
<dbReference type="EMBL" id="VDLX02000022">
    <property type="protein sequence ID" value="KAB8188919.1"/>
    <property type="molecule type" value="Genomic_DNA"/>
</dbReference>
<dbReference type="InterPro" id="IPR011055">
    <property type="entry name" value="Dup_hybrid_motif"/>
</dbReference>
<evidence type="ECO:0000259" key="1">
    <source>
        <dbReference type="Pfam" id="PF01551"/>
    </source>
</evidence>
<dbReference type="CDD" id="cd12797">
    <property type="entry name" value="M23_peptidase"/>
    <property type="match status" value="1"/>
</dbReference>
<proteinExistence type="predicted"/>
<feature type="domain" description="M23ase beta-sheet core" evidence="1">
    <location>
        <begin position="66"/>
        <end position="144"/>
    </location>
</feature>
<gene>
    <name evidence="2" type="ORF">FH608_041260</name>
</gene>
<dbReference type="PANTHER" id="PTHR21666:SF270">
    <property type="entry name" value="MUREIN HYDROLASE ACTIVATOR ENVC"/>
    <property type="match status" value="1"/>
</dbReference>
<dbReference type="SUPFAM" id="SSF69318">
    <property type="entry name" value="Integrin alpha N-terminal domain"/>
    <property type="match status" value="1"/>
</dbReference>
<dbReference type="GO" id="GO:0004222">
    <property type="term" value="F:metalloendopeptidase activity"/>
    <property type="evidence" value="ECO:0007669"/>
    <property type="project" value="TreeGrafter"/>
</dbReference>
<keyword evidence="3" id="KW-1185">Reference proteome</keyword>
<feature type="non-terminal residue" evidence="2">
    <location>
        <position position="311"/>
    </location>
</feature>
<dbReference type="Pfam" id="PF01551">
    <property type="entry name" value="Peptidase_M23"/>
    <property type="match status" value="1"/>
</dbReference>
<evidence type="ECO:0000313" key="2">
    <source>
        <dbReference type="EMBL" id="KAB8188919.1"/>
    </source>
</evidence>
<dbReference type="OrthoDB" id="1099523at2"/>
<dbReference type="Proteomes" id="UP000312512">
    <property type="component" value="Unassembled WGS sequence"/>
</dbReference>
<evidence type="ECO:0000313" key="3">
    <source>
        <dbReference type="Proteomes" id="UP000312512"/>
    </source>
</evidence>
<dbReference type="AlphaFoldDB" id="A0A5C4VH14"/>
<comment type="caution">
    <text evidence="2">The sequence shown here is derived from an EMBL/GenBank/DDBJ whole genome shotgun (WGS) entry which is preliminary data.</text>
</comment>
<organism evidence="2 3">
    <name type="scientific">Nonomuraea phyllanthi</name>
    <dbReference type="NCBI Taxonomy" id="2219224"/>
    <lineage>
        <taxon>Bacteria</taxon>
        <taxon>Bacillati</taxon>
        <taxon>Actinomycetota</taxon>
        <taxon>Actinomycetes</taxon>
        <taxon>Streptosporangiales</taxon>
        <taxon>Streptosporangiaceae</taxon>
        <taxon>Nonomuraea</taxon>
    </lineage>
</organism>
<dbReference type="SUPFAM" id="SSF51261">
    <property type="entry name" value="Duplicated hybrid motif"/>
    <property type="match status" value="1"/>
</dbReference>
<dbReference type="InterPro" id="IPR028994">
    <property type="entry name" value="Integrin_alpha_N"/>
</dbReference>
<reference evidence="2 3" key="1">
    <citation type="submission" date="2019-10" db="EMBL/GenBank/DDBJ databases">
        <title>Nonomuraea sp. nov., isolated from Phyllanthus amarus.</title>
        <authorList>
            <person name="Klykleung N."/>
            <person name="Tanasupawat S."/>
        </authorList>
    </citation>
    <scope>NUCLEOTIDE SEQUENCE [LARGE SCALE GENOMIC DNA]</scope>
    <source>
        <strain evidence="2 3">PA1-10</strain>
    </source>
</reference>
<dbReference type="InterPro" id="IPR050570">
    <property type="entry name" value="Cell_wall_metabolism_enzyme"/>
</dbReference>
<name>A0A5C4VH14_9ACTN</name>